<organism evidence="4 5">
    <name type="scientific">Pocillopora meandrina</name>
    <dbReference type="NCBI Taxonomy" id="46732"/>
    <lineage>
        <taxon>Eukaryota</taxon>
        <taxon>Metazoa</taxon>
        <taxon>Cnidaria</taxon>
        <taxon>Anthozoa</taxon>
        <taxon>Hexacorallia</taxon>
        <taxon>Scleractinia</taxon>
        <taxon>Astrocoeniina</taxon>
        <taxon>Pocilloporidae</taxon>
        <taxon>Pocillopora</taxon>
    </lineage>
</organism>
<dbReference type="Pfam" id="PF14763">
    <property type="entry name" value="HPS3_C"/>
    <property type="match status" value="2"/>
</dbReference>
<evidence type="ECO:0000313" key="4">
    <source>
        <dbReference type="EMBL" id="CAH3135548.1"/>
    </source>
</evidence>
<evidence type="ECO:0000259" key="3">
    <source>
        <dbReference type="Pfam" id="PF14763"/>
    </source>
</evidence>
<proteinExistence type="predicted"/>
<feature type="compositionally biased region" description="Low complexity" evidence="1">
    <location>
        <begin position="1191"/>
        <end position="1203"/>
    </location>
</feature>
<dbReference type="InterPro" id="IPR029437">
    <property type="entry name" value="HPS3_N"/>
</dbReference>
<comment type="caution">
    <text evidence="4">The sequence shown here is derived from an EMBL/GenBank/DDBJ whole genome shotgun (WGS) entry which is preliminary data.</text>
</comment>
<feature type="domain" description="BLOC-2 complex member HPS3 N-terminal" evidence="2">
    <location>
        <begin position="7"/>
        <end position="236"/>
    </location>
</feature>
<accession>A0AAU9X3X0</accession>
<dbReference type="PANTHER" id="PTHR28633:SF1">
    <property type="entry name" value="BLOC-2 COMPLEX MEMBER HPS3"/>
    <property type="match status" value="1"/>
</dbReference>
<evidence type="ECO:0000256" key="1">
    <source>
        <dbReference type="SAM" id="MobiDB-lite"/>
    </source>
</evidence>
<dbReference type="EMBL" id="CALNXJ010000029">
    <property type="protein sequence ID" value="CAH3135548.1"/>
    <property type="molecule type" value="Genomic_DNA"/>
</dbReference>
<feature type="domain" description="BLOC-2 complex member HPS3 C-terminal" evidence="3">
    <location>
        <begin position="1230"/>
        <end position="1382"/>
    </location>
</feature>
<dbReference type="Pfam" id="PF14761">
    <property type="entry name" value="HPS3_N"/>
    <property type="match status" value="2"/>
</dbReference>
<feature type="region of interest" description="Disordered" evidence="1">
    <location>
        <begin position="516"/>
        <end position="536"/>
    </location>
</feature>
<sequence length="1399" mass="155738">MVRVLLFHYFKSQRTFSDSLQPTSFASTKDYLFLGTGEMKVFVYSLEQPNFPLFCEFPIMSKPVKLICNEKAKCVLTIERTRRRKNTGSKVVSVQTHSRAYFNWFKANPDEAVRTYAAGHSHYQRQESEGKCKDFLALEIPTQFDVTAICCCPTSGNVAIATVKKVSLFRWSGNLTSGGTDVTAMYHDMEHFLDIEPSMIVKEVVLSDCYLAVRSNLDVQVLKLVFTADQDSVSSSRSGKSSSPGTTLLNKATTSLLDFESMLHPTQQTKREPKADNCVLWSFDDCSPLLSSNKPLAVKSDEEVVFPLLRKEKVYKDFLPDPKEILGPVSEVPGHPVTVAFGGLYGIGFAVDGCMLRVKGVTMLYRRFRVEQLSNEGNDSATLHTLQLLPTYTQGISHVKEMQRSPLVARTLFDPTLCGMCCLISGPKEGFMYDVFDTCNLLSYYKYTIDTVSVSVFNGLLHAITRQGIETYTVRIYAAASDWIRKHAAEDVQVDEHQGEEQSVVSNFGGQEENFGEVFDDKKKSDEDLERRDAEDLVVESRSSLASAPGCTRSEELLETVEVNQELKESVEQDCSEPCITENMPSTATAFTPTISCADNPDAIDTASSNKSTKLSGDEVPPVGYKEAKPSPPDIKWTVDNSGRTLVRFTSRSKTSLHRGAMTGDMKQFEESGHSSDGTDGVYDTEIKCTRTFTISSSMNRYTSTGAKVSDAVYQAAVIKLSSNNGWPLPVFDLKSLRQRCPLPNLDVCLIGMYPFIGCQYVSASEGNVVLFSKSAHDHFQRSKSFKNKPSRPQTEQRESKNPDWMVYVLQNMDPTQLYKAVMPLANRCQKHNAQAFHHLICEQHFFLRTLCLADSGSKDDKNKKKLKKLLCKSAANLTEVFLRIPDASKDSTDYFAMSGLTLRDIVDKAYKSEEPVADGLIHFLDENLFGSDKQVNVSESITKKIFKLYARSKPGRVAEIILMSSLSGFSSETALAALEDVKKTKTEKGCAYSLSPLDNVVRAVLYLHQCEPDLAQSALFSIPEKKLVEVLTTHCYLLHDDGTHFTPLAQLLRKHQPKLFIEVLLNIHDNKALSVETLLSLFGTSRPDASQNELAVEFMETLLNDQNRLDSFSATVIPLSGIYLERIGNNQRRRQATVSHQHIPNGEGHFGTRHPWLDKLSPFNGALCLPGLPGCPCAKPVSPQASPQLSRSSSRFSNSSRRSAGKGPYLSVQRGVDSTASPIECSCCCCNEDLIKIQALLCSKYVSSELADFVLSKIEGQVIIKERTSLLLLCLPHVERHAEAMAIVLDEFSLIALPYAKHYFGQNVEKWSLLVQTLLEMCKEETDSDDSESRKKAIMAVLKGTLQQLCSIVTPREFLGLLPSDGCLGFFLPYLQHCHRRCASGSVSERLATRHLTT</sequence>
<dbReference type="Proteomes" id="UP001159428">
    <property type="component" value="Unassembled WGS sequence"/>
</dbReference>
<dbReference type="GO" id="GO:0005737">
    <property type="term" value="C:cytoplasm"/>
    <property type="evidence" value="ECO:0007669"/>
    <property type="project" value="TreeGrafter"/>
</dbReference>
<reference evidence="4 5" key="1">
    <citation type="submission" date="2022-05" db="EMBL/GenBank/DDBJ databases">
        <authorList>
            <consortium name="Genoscope - CEA"/>
            <person name="William W."/>
        </authorList>
    </citation>
    <scope>NUCLEOTIDE SEQUENCE [LARGE SCALE GENOMIC DNA]</scope>
</reference>
<protein>
    <recommendedName>
        <fullName evidence="6">Hermansky-Pudlak syndrome 3 protein</fullName>
    </recommendedName>
</protein>
<evidence type="ECO:0008006" key="6">
    <source>
        <dbReference type="Google" id="ProtNLM"/>
    </source>
</evidence>
<dbReference type="InterPro" id="IPR017216">
    <property type="entry name" value="HPS3"/>
</dbReference>
<evidence type="ECO:0000259" key="2">
    <source>
        <dbReference type="Pfam" id="PF14761"/>
    </source>
</evidence>
<feature type="compositionally biased region" description="Basic and acidic residues" evidence="1">
    <location>
        <begin position="519"/>
        <end position="535"/>
    </location>
</feature>
<feature type="domain" description="BLOC-2 complex member HPS3 N-terminal" evidence="2">
    <location>
        <begin position="359"/>
        <end position="481"/>
    </location>
</feature>
<dbReference type="PANTHER" id="PTHR28633">
    <property type="entry name" value="HERMANSKY-PUDLAK SYNDROME 3 PROTEIN"/>
    <property type="match status" value="1"/>
</dbReference>
<feature type="region of interest" description="Disordered" evidence="1">
    <location>
        <begin position="607"/>
        <end position="635"/>
    </location>
</feature>
<name>A0AAU9X3X0_9CNID</name>
<dbReference type="InterPro" id="IPR029438">
    <property type="entry name" value="HPS3_C"/>
</dbReference>
<feature type="region of interest" description="Disordered" evidence="1">
    <location>
        <begin position="1183"/>
        <end position="1211"/>
    </location>
</feature>
<evidence type="ECO:0000313" key="5">
    <source>
        <dbReference type="Proteomes" id="UP001159428"/>
    </source>
</evidence>
<gene>
    <name evidence="4" type="ORF">PMEA_00016268</name>
</gene>
<keyword evidence="5" id="KW-1185">Reference proteome</keyword>
<feature type="domain" description="BLOC-2 complex member HPS3 C-terminal" evidence="3">
    <location>
        <begin position="817"/>
        <end position="1164"/>
    </location>
</feature>